<evidence type="ECO:0000313" key="3">
    <source>
        <dbReference type="Proteomes" id="UP000400849"/>
    </source>
</evidence>
<accession>A0A5Q2F0B9</accession>
<organism evidence="2 3">
    <name type="scientific">Gordonia phage Sixama</name>
    <dbReference type="NCBI Taxonomy" id="2653271"/>
    <lineage>
        <taxon>Viruses</taxon>
        <taxon>Duplodnaviria</taxon>
        <taxon>Heunggongvirae</taxon>
        <taxon>Uroviricota</taxon>
        <taxon>Caudoviricetes</taxon>
        <taxon>Sixamavirus</taxon>
        <taxon>Sixamavirus sixama</taxon>
    </lineage>
</organism>
<reference evidence="2 3" key="1">
    <citation type="submission" date="2019-09" db="EMBL/GenBank/DDBJ databases">
        <authorList>
            <person name="Christie C.A."/>
            <person name="Diallo A.S."/>
            <person name="Dixon Z."/>
            <person name="McIntosh P.M."/>
            <person name="Murthy K.H."/>
            <person name="Rosen M.G."/>
            <person name="Simpson L.M."/>
            <person name="Koustas K."/>
            <person name="Fogarty M.P."/>
            <person name="Molloy S.D."/>
            <person name="Garlena R.A."/>
            <person name="Russell D.A."/>
            <person name="Pope W.H."/>
            <person name="Jacobs-Sera D."/>
            <person name="Hatfull G.F."/>
        </authorList>
    </citation>
    <scope>NUCLEOTIDE SEQUENCE [LARGE SCALE GENOMIC DNA]</scope>
</reference>
<sequence length="56" mass="6224">MSIELGVAVACVVLLLILVGIVEDYSKRKAALTKQKAVQEFLARLHRKENGNDRES</sequence>
<evidence type="ECO:0000256" key="1">
    <source>
        <dbReference type="SAM" id="Phobius"/>
    </source>
</evidence>
<dbReference type="Proteomes" id="UP000400849">
    <property type="component" value="Segment"/>
</dbReference>
<dbReference type="GeneID" id="77924189"/>
<keyword evidence="1" id="KW-1133">Transmembrane helix</keyword>
<dbReference type="KEGG" id="vg:77924189"/>
<dbReference type="RefSeq" id="YP_010648730.1">
    <property type="nucleotide sequence ID" value="NC_070762.1"/>
</dbReference>
<keyword evidence="1" id="KW-0472">Membrane</keyword>
<dbReference type="EMBL" id="MN484601">
    <property type="protein sequence ID" value="QGF20200.1"/>
    <property type="molecule type" value="Genomic_DNA"/>
</dbReference>
<evidence type="ECO:0000313" key="2">
    <source>
        <dbReference type="EMBL" id="QGF20200.1"/>
    </source>
</evidence>
<proteinExistence type="predicted"/>
<gene>
    <name evidence="2" type="primary">21</name>
    <name evidence="2" type="ORF">SEA_SIXAMA_21</name>
</gene>
<feature type="transmembrane region" description="Helical" evidence="1">
    <location>
        <begin position="6"/>
        <end position="26"/>
    </location>
</feature>
<keyword evidence="1" id="KW-0812">Transmembrane</keyword>
<name>A0A5Q2F0B9_9CAUD</name>
<keyword evidence="3" id="KW-1185">Reference proteome</keyword>
<protein>
    <submittedName>
        <fullName evidence="2">Uncharacterized protein</fullName>
    </submittedName>
</protein>